<dbReference type="Pfam" id="PF03018">
    <property type="entry name" value="Dirigent"/>
    <property type="match status" value="1"/>
</dbReference>
<dbReference type="InParanoid" id="A0A7J7C142"/>
<feature type="signal peptide" evidence="1">
    <location>
        <begin position="1"/>
        <end position="24"/>
    </location>
</feature>
<keyword evidence="3" id="KW-1185">Reference proteome</keyword>
<protein>
    <recommendedName>
        <fullName evidence="1">Dirigent protein</fullName>
    </recommendedName>
</protein>
<keyword evidence="1" id="KW-0052">Apoplast</keyword>
<organism evidence="2 3">
    <name type="scientific">Tripterygium wilfordii</name>
    <name type="common">Thunder God vine</name>
    <dbReference type="NCBI Taxonomy" id="458696"/>
    <lineage>
        <taxon>Eukaryota</taxon>
        <taxon>Viridiplantae</taxon>
        <taxon>Streptophyta</taxon>
        <taxon>Embryophyta</taxon>
        <taxon>Tracheophyta</taxon>
        <taxon>Spermatophyta</taxon>
        <taxon>Magnoliopsida</taxon>
        <taxon>eudicotyledons</taxon>
        <taxon>Gunneridae</taxon>
        <taxon>Pentapetalae</taxon>
        <taxon>rosids</taxon>
        <taxon>fabids</taxon>
        <taxon>Celastrales</taxon>
        <taxon>Celastraceae</taxon>
        <taxon>Tripterygium</taxon>
    </lineage>
</organism>
<comment type="caution">
    <text evidence="2">The sequence shown here is derived from an EMBL/GenBank/DDBJ whole genome shotgun (WGS) entry which is preliminary data.</text>
</comment>
<comment type="subcellular location">
    <subcellularLocation>
        <location evidence="1">Secreted</location>
        <location evidence="1">Extracellular space</location>
        <location evidence="1">Apoplast</location>
    </subcellularLocation>
</comment>
<comment type="subunit">
    <text evidence="1">Homodimer.</text>
</comment>
<evidence type="ECO:0000313" key="3">
    <source>
        <dbReference type="Proteomes" id="UP000593562"/>
    </source>
</evidence>
<accession>A0A7J7C142</accession>
<keyword evidence="1" id="KW-0964">Secreted</keyword>
<evidence type="ECO:0000256" key="1">
    <source>
        <dbReference type="RuleBase" id="RU363099"/>
    </source>
</evidence>
<gene>
    <name evidence="2" type="ORF">HS088_TW22G01528</name>
</gene>
<sequence length="124" mass="13574">MEGRAMVLLALALALIASTNTSLAHTHYYSKPRPYTPMKKHVTNLHFYFHDTVSGPNPSAVLVAKPNTTSKPNLPTFGLLYAIDDPLTVGPDPASEAIGRAQGLYNLDDYSDGIFTERLEKEIT</sequence>
<dbReference type="GO" id="GO:0048046">
    <property type="term" value="C:apoplast"/>
    <property type="evidence" value="ECO:0007669"/>
    <property type="project" value="UniProtKB-SubCell"/>
</dbReference>
<proteinExistence type="inferred from homology"/>
<comment type="function">
    <text evidence="1">Dirigent proteins impart stereoselectivity on the phenoxy radical-coupling reaction, yielding optically active lignans from two molecules of coniferyl alcohol in the biosynthesis of lignans, flavonolignans, and alkaloids and thus plays a central role in plant secondary metabolism.</text>
</comment>
<keyword evidence="1" id="KW-0732">Signal</keyword>
<dbReference type="PANTHER" id="PTHR21495">
    <property type="entry name" value="NUCLEOPORIN-RELATED"/>
    <property type="match status" value="1"/>
</dbReference>
<evidence type="ECO:0000313" key="2">
    <source>
        <dbReference type="EMBL" id="KAF5727831.1"/>
    </source>
</evidence>
<feature type="chain" id="PRO_5029950511" description="Dirigent protein" evidence="1">
    <location>
        <begin position="25"/>
        <end position="124"/>
    </location>
</feature>
<dbReference type="AlphaFoldDB" id="A0A7J7C142"/>
<reference evidence="2 3" key="1">
    <citation type="journal article" date="2020" name="Nat. Commun.">
        <title>Genome of Tripterygium wilfordii and identification of cytochrome P450 involved in triptolide biosynthesis.</title>
        <authorList>
            <person name="Tu L."/>
            <person name="Su P."/>
            <person name="Zhang Z."/>
            <person name="Gao L."/>
            <person name="Wang J."/>
            <person name="Hu T."/>
            <person name="Zhou J."/>
            <person name="Zhang Y."/>
            <person name="Zhao Y."/>
            <person name="Liu Y."/>
            <person name="Song Y."/>
            <person name="Tong Y."/>
            <person name="Lu Y."/>
            <person name="Yang J."/>
            <person name="Xu C."/>
            <person name="Jia M."/>
            <person name="Peters R.J."/>
            <person name="Huang L."/>
            <person name="Gao W."/>
        </authorList>
    </citation>
    <scope>NUCLEOTIDE SEQUENCE [LARGE SCALE GENOMIC DNA]</scope>
    <source>
        <strain evidence="3">cv. XIE 37</strain>
        <tissue evidence="2">Leaf</tissue>
    </source>
</reference>
<dbReference type="Proteomes" id="UP000593562">
    <property type="component" value="Unassembled WGS sequence"/>
</dbReference>
<dbReference type="InterPro" id="IPR004265">
    <property type="entry name" value="Dirigent"/>
</dbReference>
<comment type="similarity">
    <text evidence="1">Belongs to the plant dirigent protein family.</text>
</comment>
<dbReference type="EMBL" id="JAAARO010000022">
    <property type="protein sequence ID" value="KAF5727831.1"/>
    <property type="molecule type" value="Genomic_DNA"/>
</dbReference>
<name>A0A7J7C142_TRIWF</name>